<reference evidence="2" key="2">
    <citation type="submission" date="2023-01" db="EMBL/GenBank/DDBJ databases">
        <title>Draft genome sequence of Portibacter lacus strain NBRC 108769.</title>
        <authorList>
            <person name="Sun Q."/>
            <person name="Mori K."/>
        </authorList>
    </citation>
    <scope>NUCLEOTIDE SEQUENCE</scope>
    <source>
        <strain evidence="2">NBRC 108769</strain>
    </source>
</reference>
<proteinExistence type="predicted"/>
<dbReference type="SUPFAM" id="SSF49299">
    <property type="entry name" value="PKD domain"/>
    <property type="match status" value="1"/>
</dbReference>
<dbReference type="NCBIfam" id="TIGR04183">
    <property type="entry name" value="Por_Secre_tail"/>
    <property type="match status" value="1"/>
</dbReference>
<dbReference type="Gene3D" id="2.60.40.740">
    <property type="match status" value="10"/>
</dbReference>
<protein>
    <recommendedName>
        <fullName evidence="1">Secretion system C-terminal sorting domain-containing protein</fullName>
    </recommendedName>
</protein>
<evidence type="ECO:0000313" key="3">
    <source>
        <dbReference type="Proteomes" id="UP001156666"/>
    </source>
</evidence>
<dbReference type="InterPro" id="IPR035986">
    <property type="entry name" value="PKD_dom_sf"/>
</dbReference>
<dbReference type="Pfam" id="PF18962">
    <property type="entry name" value="Por_Secre_tail"/>
    <property type="match status" value="1"/>
</dbReference>
<dbReference type="CDD" id="cd00146">
    <property type="entry name" value="PKD"/>
    <property type="match status" value="1"/>
</dbReference>
<dbReference type="Proteomes" id="UP001156666">
    <property type="component" value="Unassembled WGS sequence"/>
</dbReference>
<feature type="domain" description="Secretion system C-terminal sorting" evidence="1">
    <location>
        <begin position="1803"/>
        <end position="1878"/>
    </location>
</feature>
<name>A0AA37SQ81_9BACT</name>
<organism evidence="2 3">
    <name type="scientific">Portibacter lacus</name>
    <dbReference type="NCBI Taxonomy" id="1099794"/>
    <lineage>
        <taxon>Bacteria</taxon>
        <taxon>Pseudomonadati</taxon>
        <taxon>Bacteroidota</taxon>
        <taxon>Saprospiria</taxon>
        <taxon>Saprospirales</taxon>
        <taxon>Haliscomenobacteraceae</taxon>
        <taxon>Portibacter</taxon>
    </lineage>
</organism>
<accession>A0AA37SQ81</accession>
<gene>
    <name evidence="2" type="ORF">GCM10007940_01900</name>
</gene>
<keyword evidence="3" id="KW-1185">Reference proteome</keyword>
<reference evidence="2" key="1">
    <citation type="journal article" date="2014" name="Int. J. Syst. Evol. Microbiol.">
        <title>Complete genome sequence of Corynebacterium casei LMG S-19264T (=DSM 44701T), isolated from a smear-ripened cheese.</title>
        <authorList>
            <consortium name="US DOE Joint Genome Institute (JGI-PGF)"/>
            <person name="Walter F."/>
            <person name="Albersmeier A."/>
            <person name="Kalinowski J."/>
            <person name="Ruckert C."/>
        </authorList>
    </citation>
    <scope>NUCLEOTIDE SEQUENCE</scope>
    <source>
        <strain evidence="2">NBRC 108769</strain>
    </source>
</reference>
<sequence length="1880" mass="200275">MKRNILYITLFSILGICQVKGQTAFYCENCNVNLRNGAILYVEGDYVDNSSTEGMQMVSLDLSQILVTGNIIQNGITNLFKVGDRTTVNFAGNGTQFIQGSSAAQTNFYNVDLSSSGDKTLQRNISVNNIFSTNPGNLKLETFTLELVLDPSYGPRLFGDGNHEPKIFNESNTGRVYGINGKIRIEGMASSSYFDSFKNLGNIGAELLKPGMTDIHIERGHQPQTIGTNQSIKRYYDILSGNSDPTGGSLKFHYLEGPFTDIPNISNEEDLVFFKRNINSLGTLEGGAPWLNDSISTINISGNNATRMDVPNLYDERFTLVECSAPAVSASSNVDSVCVSETVTLDAGSGTGWTYLWSNGEATQTIDVSKNFMVTEKFYVIVQDSRGCVARDSVEVAWLDYPTIDFTPATETVCDGSSLELNPTVTGTNLSYLWSTGETTPTIMHTSDGNQSINYSVTVTSYNRCAINASKQVDDAMNPVLDLGEDIVNCDGDPQTIIAGPASGFVYEWRNDEETVLSNSHQYTVSETGYYSVDVTEIATGCNTYDDIRVGISDIQLSYTKNDVQCNGQAGGNIVLTINGVSGDYLVEWSNGAETVDLSGVVAGTYSVTVTDMEGCSANLQNITIAEPTAMSINPIIVDDLCDLGSGSIISNLSGGVQPYQSINWYNQNDPQGGPFASTQDVTGLSYGEYVISIIDANGCQFDEILTVQGGPINPTFTPVIIDISCPQANDGSIAINNVSGGNAPYSFAWSSGETTSSIMDLEPGDYSVTVTDVNGCLMLDEEYSIIAPDELEINLVEQQNVLCNGDASGSISISVTGDAATQYSVLWSTGATSEAIAGRLAGLYSVTVTFGNNCMETMDFEITEPAKMGDNPIIQDDLCGNSGGSISTGIVGGVGPYTYKWSNGATTPDISSLNKGTYSLTITDANNCTLLKSYFVDDVLPLTLSEKHQDLLCIDDQSGRIDILHTGGTPINTYLWATGETTRIIEGLSAGTYFVTATDANGCTDNISVTIQNPDPIIASANVTDATSTGAADGSINLDVSGGAGEYTFSWSNGETTQNLDSLLAGIYDVTIIDANDCPLEKSFVVSEPNSILVESEIINLTCFGDNSGSIQLSLSGGVEPYSYSWSNGENSKDLSGLSAGSYSVTIYDNDGITTFKSFEIIEPTKIEIVFDKTDVQCNSEMSGSITASVSGGSGEYMYVWSSGEGTNYIEQLTAGNYELAVTDNNGCQTVKSIAIEEPELLSVTISSNNVSSTDASDGSISLEVNGGTSPYTYLWSNGQISSTISNLPGGDYSVTISDKNGCSIVSSAMIFDPSSISASADIVHIDCGGDASGSIDITMDGGSEPYEYLWSNGEVAEDISGLVAGEYKVTITDNNGLIASFTYEVTETDPITINSSEIQDVDCGGSTGSISIAAIGGTGVLTYLWTSGETTNSIENKEAGNYEVTISDESGCSITENFEIASSSTIELETSFENSSCGENFDGSIDLTISGGSSPYTISWSNGQISEDLINLGPGTYVVTVTDSKSCNATTSVTIEGGASFTLQGAVQDVSCFNANDGAIAISVDGGSGELTYEWSNGESSQEISGLDQGVYSVTVTDENGCSDESSFAILEPDPMTLNLTSSLAGCTSENDGSLSVQVSGGSSPFTYLWSTSATSSQIIGLSPGTYTVTVTDAGGCSSTLTTEVQRTDQMLTAKFLVASPVRETETLQFLDLSFPKPNSWLYKFGDLKNSTSQEEDPLFRYPNDPSVAESIYNATLIVSSIACIDSTSKEVRIINTRSPNTENPNNVIEPFYTEIEEVKVYPNPAMEYVNTEISLNQKDKVDIRLVNMNGQILRHFSMNASQVYFERINLKGLTAGYYFIYVTSGADSVIKKIVVVK</sequence>
<dbReference type="InterPro" id="IPR026444">
    <property type="entry name" value="Secre_tail"/>
</dbReference>
<dbReference type="EMBL" id="BSOH01000001">
    <property type="protein sequence ID" value="GLR15575.1"/>
    <property type="molecule type" value="Genomic_DNA"/>
</dbReference>
<dbReference type="RefSeq" id="WP_235292468.1">
    <property type="nucleotide sequence ID" value="NZ_BSOH01000001.1"/>
</dbReference>
<evidence type="ECO:0000259" key="1">
    <source>
        <dbReference type="Pfam" id="PF18962"/>
    </source>
</evidence>
<evidence type="ECO:0000313" key="2">
    <source>
        <dbReference type="EMBL" id="GLR15575.1"/>
    </source>
</evidence>
<comment type="caution">
    <text evidence="2">The sequence shown here is derived from an EMBL/GenBank/DDBJ whole genome shotgun (WGS) entry which is preliminary data.</text>
</comment>
<dbReference type="InterPro" id="IPR025667">
    <property type="entry name" value="SprB_repeat"/>
</dbReference>
<dbReference type="Pfam" id="PF13573">
    <property type="entry name" value="SprB"/>
    <property type="match status" value="12"/>
</dbReference>